<evidence type="ECO:0000256" key="1">
    <source>
        <dbReference type="SAM" id="Phobius"/>
    </source>
</evidence>
<gene>
    <name evidence="2" type="ORF">HKX39_01360</name>
</gene>
<feature type="transmembrane region" description="Helical" evidence="1">
    <location>
        <begin position="76"/>
        <end position="102"/>
    </location>
</feature>
<sequence length="458" mass="52300">MYRNREILKRPKGNTSSFMQEKMESEHKIINLWGIVGGYPGLLAGMIFLGLLSLFFMLKSLNAIELWGTLLSDSKVAITVFCIYALFFAYFIFMLFAAPWMLANEFLISSKVRQSFEALKMNVFILPISLSLCFLGALWFSFLNGIVGFVLCIVIALSVSSVIALGIYPVLRYLLSGHCKRLPVKCVFFYYEGDIWGCLRIWVLKVLLVFIWIVVFYVFLLLPGDDINGIMQVLILAFIWGIYLSVILSQRHRLSSQEERFCLYAVVSCILIGVVMWLSGNSLSYGLYRMIDFIQTESNARTYQISHEFFNTQQKEDLAARLYMQEQYAKLHMAKFVNHPKVRVFQSITLHLATKASEVTGFGQCRDIARKLVKSQGVNVPESRDEAIAHIKKQLEAPFEAYLGWNLGDKVVLCASEKLWLNCRSMNSSSAIRTNLASGLLIDRKFLKILPEVPYVTR</sequence>
<proteinExistence type="predicted"/>
<dbReference type="RefSeq" id="WP_171679514.1">
    <property type="nucleotide sequence ID" value="NZ_JABGBN010000001.1"/>
</dbReference>
<feature type="transmembrane region" description="Helical" evidence="1">
    <location>
        <begin position="261"/>
        <end position="280"/>
    </location>
</feature>
<comment type="caution">
    <text evidence="2">The sequence shown here is derived from an EMBL/GenBank/DDBJ whole genome shotgun (WGS) entry which is preliminary data.</text>
</comment>
<organism evidence="2 3">
    <name type="scientific">Pelistega suis</name>
    <dbReference type="NCBI Taxonomy" id="1631957"/>
    <lineage>
        <taxon>Bacteria</taxon>
        <taxon>Pseudomonadati</taxon>
        <taxon>Pseudomonadota</taxon>
        <taxon>Betaproteobacteria</taxon>
        <taxon>Burkholderiales</taxon>
        <taxon>Alcaligenaceae</taxon>
        <taxon>Pelistega</taxon>
    </lineage>
</organism>
<dbReference type="EMBL" id="JABGBN010000001">
    <property type="protein sequence ID" value="NOL50827.1"/>
    <property type="molecule type" value="Genomic_DNA"/>
</dbReference>
<feature type="transmembrane region" description="Helical" evidence="1">
    <location>
        <begin position="229"/>
        <end position="249"/>
    </location>
</feature>
<keyword evidence="1" id="KW-0472">Membrane</keyword>
<evidence type="ECO:0000313" key="2">
    <source>
        <dbReference type="EMBL" id="NOL50827.1"/>
    </source>
</evidence>
<reference evidence="2 3" key="1">
    <citation type="submission" date="2020-05" db="EMBL/GenBank/DDBJ databases">
        <authorList>
            <person name="Niu N."/>
        </authorList>
    </citation>
    <scope>NUCLEOTIDE SEQUENCE [LARGE SCALE GENOMIC DNA]</scope>
    <source>
        <strain evidence="2 3">3340-03</strain>
    </source>
</reference>
<keyword evidence="1" id="KW-0812">Transmembrane</keyword>
<dbReference type="AlphaFoldDB" id="A0A849P771"/>
<name>A0A849P771_9BURK</name>
<keyword evidence="3" id="KW-1185">Reference proteome</keyword>
<keyword evidence="1" id="KW-1133">Transmembrane helix</keyword>
<accession>A0A849P771</accession>
<protein>
    <submittedName>
        <fullName evidence="2">Uncharacterized protein</fullName>
    </submittedName>
</protein>
<feature type="transmembrane region" description="Helical" evidence="1">
    <location>
        <begin position="146"/>
        <end position="171"/>
    </location>
</feature>
<feature type="transmembrane region" description="Helical" evidence="1">
    <location>
        <begin position="123"/>
        <end position="140"/>
    </location>
</feature>
<feature type="transmembrane region" description="Helical" evidence="1">
    <location>
        <begin position="202"/>
        <end position="223"/>
    </location>
</feature>
<dbReference type="Proteomes" id="UP000537862">
    <property type="component" value="Unassembled WGS sequence"/>
</dbReference>
<evidence type="ECO:0000313" key="3">
    <source>
        <dbReference type="Proteomes" id="UP000537862"/>
    </source>
</evidence>
<feature type="transmembrane region" description="Helical" evidence="1">
    <location>
        <begin position="29"/>
        <end position="56"/>
    </location>
</feature>